<accession>A0A9P1I7L5</accession>
<keyword evidence="3" id="KW-1185">Reference proteome</keyword>
<comment type="caution">
    <text evidence="2">The sequence shown here is derived from an EMBL/GenBank/DDBJ whole genome shotgun (WGS) entry which is preliminary data.</text>
</comment>
<feature type="transmembrane region" description="Helical" evidence="1">
    <location>
        <begin position="164"/>
        <end position="193"/>
    </location>
</feature>
<evidence type="ECO:0000313" key="3">
    <source>
        <dbReference type="Proteomes" id="UP001152747"/>
    </source>
</evidence>
<keyword evidence="1" id="KW-0812">Transmembrane</keyword>
<dbReference type="AlphaFoldDB" id="A0A9P1I7L5"/>
<evidence type="ECO:0000256" key="1">
    <source>
        <dbReference type="SAM" id="Phobius"/>
    </source>
</evidence>
<keyword evidence="1" id="KW-1133">Transmembrane helix</keyword>
<feature type="transmembrane region" description="Helical" evidence="1">
    <location>
        <begin position="646"/>
        <end position="675"/>
    </location>
</feature>
<proteinExistence type="predicted"/>
<feature type="transmembrane region" description="Helical" evidence="1">
    <location>
        <begin position="449"/>
        <end position="471"/>
    </location>
</feature>
<gene>
    <name evidence="2" type="ORF">CAMP_LOCUS2406</name>
</gene>
<dbReference type="EMBL" id="CANHGI010000001">
    <property type="protein sequence ID" value="CAI5439769.1"/>
    <property type="molecule type" value="Genomic_DNA"/>
</dbReference>
<evidence type="ECO:0000313" key="2">
    <source>
        <dbReference type="EMBL" id="CAI5439769.1"/>
    </source>
</evidence>
<dbReference type="Proteomes" id="UP001152747">
    <property type="component" value="Unassembled WGS sequence"/>
</dbReference>
<organism evidence="2 3">
    <name type="scientific">Caenorhabditis angaria</name>
    <dbReference type="NCBI Taxonomy" id="860376"/>
    <lineage>
        <taxon>Eukaryota</taxon>
        <taxon>Metazoa</taxon>
        <taxon>Ecdysozoa</taxon>
        <taxon>Nematoda</taxon>
        <taxon>Chromadorea</taxon>
        <taxon>Rhabditida</taxon>
        <taxon>Rhabditina</taxon>
        <taxon>Rhabditomorpha</taxon>
        <taxon>Rhabditoidea</taxon>
        <taxon>Rhabditidae</taxon>
        <taxon>Peloderinae</taxon>
        <taxon>Caenorhabditis</taxon>
    </lineage>
</organism>
<reference evidence="2" key="1">
    <citation type="submission" date="2022-11" db="EMBL/GenBank/DDBJ databases">
        <authorList>
            <person name="Kikuchi T."/>
        </authorList>
    </citation>
    <scope>NUCLEOTIDE SEQUENCE</scope>
    <source>
        <strain evidence="2">PS1010</strain>
    </source>
</reference>
<sequence>MENEPRKIIGKSNETLKKARKSITQTTVNIDDLVSDDVFFIKLNKYSFYNDVSNTYKECQRKTEKITDQQTNVENAVYSCSLLTVERRAELYGAATHIRRIEKILNAISSYLTNEVERRFLAFNNIFELDSTLLLQQFENDIDQLVKFCDELLNQSIKMEMRTFFIVFFIFFLFYSLILAIFIVLSILGYFILFKEPPIPPQPVIELPPRGYVPEKTEIPIPKPKQSKMQNFVNYSLYGSILLLFISSITYLVIYLEVLEPTNNCEFKKNNDSISLISICPTPNSEFFSILPFGSSFSQTGLEKSLNFSENKKRFDEKADKSLGYKEYEFNDVGIDFNEEVGKMSYFGKGFENLKEINCTDEILDDASTDFKHLHSSLVELNSSIVKFNEKRIKSKHFIDMFETHPFDEIRQGTRIAVAPILAANFKCTTIYELIYANCRLNGFVLDDFVFYVIIQLSSNTIVIFFNFVILELKKVIQCKTQNGRKPSKIIGKSNEILTKARESIAQKTVNIGNLVSGDVFFIKLNKYSFYDDVFKTYETCREKTKKISDQKSDVKNAVNSCSGLAVERRAELNGAATHIRRIGKILDAISSYLSNEVESRFLAFDNIFSINIKLLLQQFENDIDQLLKFCEELLNQPIKMEIRTLFIVFFIFFSLYSLILAIFIVLSILGYFILFKEPPIPPEMVIELPPRGYVPEKTEIPIPKPKQSKMQNFVKYSLYGSILLLFISSITYLVIYLEVLEPTNNCAFKKNNDSISLISICPTPNSEFFSILPFGSSFSQTGLEKSLNFSENKKRFDEKADKSLGYKEFEFGDVGIDFDEEVEKMSYFGKEFENLKEINCTDEILDDASTDFEHLHTSLICLKHIHLMKFDEEQELLLHQFLLQISNAQKSMN</sequence>
<name>A0A9P1I7L5_9PELO</name>
<keyword evidence="1" id="KW-0472">Membrane</keyword>
<feature type="transmembrane region" description="Helical" evidence="1">
    <location>
        <begin position="416"/>
        <end position="437"/>
    </location>
</feature>
<feature type="transmembrane region" description="Helical" evidence="1">
    <location>
        <begin position="237"/>
        <end position="259"/>
    </location>
</feature>
<protein>
    <submittedName>
        <fullName evidence="2">Uncharacterized protein</fullName>
    </submittedName>
</protein>
<feature type="transmembrane region" description="Helical" evidence="1">
    <location>
        <begin position="719"/>
        <end position="741"/>
    </location>
</feature>